<feature type="compositionally biased region" description="Basic and acidic residues" evidence="2">
    <location>
        <begin position="1686"/>
        <end position="1706"/>
    </location>
</feature>
<evidence type="ECO:0000256" key="2">
    <source>
        <dbReference type="SAM" id="MobiDB-lite"/>
    </source>
</evidence>
<dbReference type="SMART" id="SM00407">
    <property type="entry name" value="IGc1"/>
    <property type="match status" value="3"/>
</dbReference>
<dbReference type="Proteomes" id="UP000281406">
    <property type="component" value="Unassembled WGS sequence"/>
</dbReference>
<feature type="domain" description="Ig-like" evidence="4">
    <location>
        <begin position="119"/>
        <end position="212"/>
    </location>
</feature>
<dbReference type="InterPro" id="IPR003599">
    <property type="entry name" value="Ig_sub"/>
</dbReference>
<feature type="compositionally biased region" description="Polar residues" evidence="2">
    <location>
        <begin position="1193"/>
        <end position="1213"/>
    </location>
</feature>
<proteinExistence type="predicted"/>
<name>A0A3N0YR38_ANAGA</name>
<evidence type="ECO:0000313" key="5">
    <source>
        <dbReference type="EMBL" id="ROL48634.1"/>
    </source>
</evidence>
<feature type="region of interest" description="Disordered" evidence="2">
    <location>
        <begin position="1193"/>
        <end position="1218"/>
    </location>
</feature>
<organism evidence="5 6">
    <name type="scientific">Anabarilius grahami</name>
    <name type="common">Kanglang fish</name>
    <name type="synonym">Barilius grahami</name>
    <dbReference type="NCBI Taxonomy" id="495550"/>
    <lineage>
        <taxon>Eukaryota</taxon>
        <taxon>Metazoa</taxon>
        <taxon>Chordata</taxon>
        <taxon>Craniata</taxon>
        <taxon>Vertebrata</taxon>
        <taxon>Euteleostomi</taxon>
        <taxon>Actinopterygii</taxon>
        <taxon>Neopterygii</taxon>
        <taxon>Teleostei</taxon>
        <taxon>Ostariophysi</taxon>
        <taxon>Cypriniformes</taxon>
        <taxon>Xenocyprididae</taxon>
        <taxon>Xenocypridinae</taxon>
        <taxon>Xenocypridinae incertae sedis</taxon>
        <taxon>Anabarilius</taxon>
    </lineage>
</organism>
<dbReference type="InterPro" id="IPR003006">
    <property type="entry name" value="Ig/MHC_CS"/>
</dbReference>
<keyword evidence="5" id="KW-0675">Receptor</keyword>
<accession>A0A3N0YR38</accession>
<reference evidence="5 6" key="1">
    <citation type="submission" date="2018-10" db="EMBL/GenBank/DDBJ databases">
        <title>Genome assembly for a Yunnan-Guizhou Plateau 3E fish, Anabarilius grahami (Regan), and its evolutionary and genetic applications.</title>
        <authorList>
            <person name="Jiang W."/>
        </authorList>
    </citation>
    <scope>NUCLEOTIDE SEQUENCE [LARGE SCALE GENOMIC DNA]</scope>
    <source>
        <strain evidence="5">AG-KIZ</strain>
        <tissue evidence="5">Muscle</tissue>
    </source>
</reference>
<dbReference type="PANTHER" id="PTHR23411">
    <property type="entry name" value="TAPASIN"/>
    <property type="match status" value="1"/>
</dbReference>
<feature type="compositionally biased region" description="Basic and acidic residues" evidence="2">
    <location>
        <begin position="994"/>
        <end position="1028"/>
    </location>
</feature>
<feature type="domain" description="Ig-like" evidence="4">
    <location>
        <begin position="17"/>
        <end position="114"/>
    </location>
</feature>
<feature type="region of interest" description="Disordered" evidence="2">
    <location>
        <begin position="1631"/>
        <end position="1663"/>
    </location>
</feature>
<feature type="compositionally biased region" description="Basic and acidic residues" evidence="2">
    <location>
        <begin position="1907"/>
        <end position="1919"/>
    </location>
</feature>
<dbReference type="EMBL" id="RJVU01028973">
    <property type="protein sequence ID" value="ROL48634.1"/>
    <property type="molecule type" value="Genomic_DNA"/>
</dbReference>
<feature type="compositionally biased region" description="Basic and acidic residues" evidence="2">
    <location>
        <begin position="773"/>
        <end position="787"/>
    </location>
</feature>
<feature type="signal peptide" evidence="3">
    <location>
        <begin position="1"/>
        <end position="20"/>
    </location>
</feature>
<feature type="region of interest" description="Disordered" evidence="2">
    <location>
        <begin position="735"/>
        <end position="756"/>
    </location>
</feature>
<feature type="region of interest" description="Disordered" evidence="2">
    <location>
        <begin position="771"/>
        <end position="794"/>
    </location>
</feature>
<evidence type="ECO:0000259" key="4">
    <source>
        <dbReference type="PROSITE" id="PS50835"/>
    </source>
</evidence>
<dbReference type="CDD" id="cd00098">
    <property type="entry name" value="IgC1"/>
    <property type="match status" value="2"/>
</dbReference>
<sequence>MKFKVLFYLWLLGLIKPGSSADVSVSPGSSAVLNCSFTLPPLVDDSLLNITWSFSGLVIASRNHTQPGFFLNTTASVIGSFPLTVYNATPDQQGVYECWVSYNETDYSTDVTLTILVPPLVSIILPEVVLKRKNVFECWARSFSPPQIMFTWTRAGNKIHEPQKLQMNHTEDGLYDAVSWLTWIPEISDQNTSFGCEVQHTALVKPIREEFTPHIIVLPMVTLSAVPSSTHSSPLTLSCDISGFYPNNVSILWIQNGKVLPELPLSIQNEDGMYMRHQYHTLSVEERSGGGEVKCVAQQYNVQEPAYGTINLSTVDPREKLKSLNVSAIVLPPRVIVGKKGRVTISVEGRLAERVQTTWFLNDVPITDTSYKEKGHLLPSTASGYYKLHTQMPPRSSSGSNKLFSSITFIPNLSIHKGAVFKCHISYKGKDKIVAERVSDKFTILAPPEVSEIQFSEPNEEGGVVTMVAQASRFHPDIITFRWFCEGGELSPVSISPALAAPRPDAEGFFSAMSQCRLPLLELERGETRVWVTVHHMALKQPITRETRGFIKQPTVSEIISSLPSAEKGPLTLACDITGFYPPEISVKWLHVKGNEIEEGEDREGEIKAGAELWGPLQTLPRTFRAKALLKELDDTVRGGAIVCRVAHCSLLKPAERVWRNTHSDAPSIPPSLTVHWSRDGVGIFSVLLSGGKPAAEFLWAAGGTTVSKLLSKERERENSEGKLELKSVCALVRSTGRQESGSRRGGHARKIRPPSNAECETMNECMEGMKSVQDDKQPEPNEHMEGNEEDEDIDPSYINTVRLRKEKRERLRVTVEITHPALGLPAYLNWTGAVARYLRPEVTDEGNQSVRSRLDDIDLKSTGNKINREVKANNSEKEEKKDNQNDKNTAEVKCSAPEYRVQVASVPWENTDVVKDDKNDELHVVTTRKQTYYCAVWSAGTDHGERVSGDSESEGRKSGDVEEEAVSSDEGPAERVNANRECKENETGQELDETGKIEQKHGDNEECDQKRENEKCSKKREDPDKADVTVQSENYGQDVEQEKEINMMDHGETECIGGFKHADECRIDEKDQEKNEIDEDQRTKSRVQDLLPELECSSEETDSLSKPEGLKEMEKYSDEIAELSKNEVEEMILGARGGTESEQDMTKSGLLESIVMLQRISKEISEKDLSDNETELKMTSVLDEFFETVNTSEDTLQLDSKQDTPENTSETGTGLPVVDIKPEGMFSDLIVCEFPGELRRGPETALAEPALGCSEEIKTNLHEPQSLAEEQTERETFVARSVEHPETQKAVEEAVEIEQDIETPIESLGATESQTHPEIDETKFPLKEQVELRTEPIDETTETNISSEDEEAEPFETQSQSSNTRNVTFQTHELLEFTERECKSSQETMDCFSESLGNSGVSEIAGTAEIEHVAEDQTDVKPVITRTLSPAEFLEETLDLQGESEQCIEKQETLDTDVVKTALEYVEEVMNQVLKEMIETENNLVQETETLAGHSAEDLGDAEYQGPEECVSVGAFVLEEERKLLGETMGSMVEMELETASREVAKQNEQHISSPECETTEADGHHEQETYLCAGTDHEDTESEGYKGDAHVENEAVSSDEGQAERVDANSECKESETAQELDETVQIEQIVDNDPNHEDEKCARKREDPDNTDVQSELYGQDVEQEIVINMMDHVETESIGGFKHTDEHEKETNIVDQNDHEKTEIDEDQGPELQVPADAFVLEEGRELLGETMDSGIELEGENASSEVVKQNEQESSPECETTEADGRHEQIQKVIAAETVLSSHEDLMEFSRPAMKRGFDQVSKELPEVKIEEKSDLDLQAFEDSSLDFTIQKSRIAVKNPLVRPPKDPRKLLYKISVEPLLPQPPPCAPRVEVSVPSKGVIGFKLPVLGAGLPVLRKTEFGKKAREEGEEERTLHPQLKSVAVTEDSVKQEQASAAKPKWTPPKHPGYDLK</sequence>
<dbReference type="Pfam" id="PF00047">
    <property type="entry name" value="ig"/>
    <property type="match status" value="1"/>
</dbReference>
<feature type="chain" id="PRO_5018086535" evidence="3">
    <location>
        <begin position="21"/>
        <end position="1956"/>
    </location>
</feature>
<feature type="domain" description="Ig-like" evidence="4">
    <location>
        <begin position="213"/>
        <end position="313"/>
    </location>
</feature>
<dbReference type="PROSITE" id="PS50835">
    <property type="entry name" value="IG_LIKE"/>
    <property type="match status" value="4"/>
</dbReference>
<dbReference type="InterPro" id="IPR007110">
    <property type="entry name" value="Ig-like_dom"/>
</dbReference>
<gene>
    <name evidence="5" type="ORF">DPX16_7570</name>
</gene>
<protein>
    <submittedName>
        <fullName evidence="5">Tyrosine-protein phosphatase non-receptor type substrate 1</fullName>
    </submittedName>
</protein>
<dbReference type="InterPro" id="IPR050380">
    <property type="entry name" value="Immune_Resp_Modulators"/>
</dbReference>
<dbReference type="Gene3D" id="2.60.40.10">
    <property type="entry name" value="Immunoglobulins"/>
    <property type="match status" value="5"/>
</dbReference>
<feature type="compositionally biased region" description="Basic and acidic residues" evidence="2">
    <location>
        <begin position="978"/>
        <end position="987"/>
    </location>
</feature>
<feature type="region of interest" description="Disordered" evidence="2">
    <location>
        <begin position="866"/>
        <end position="895"/>
    </location>
</feature>
<feature type="compositionally biased region" description="Basic and acidic residues" evidence="2">
    <location>
        <begin position="867"/>
        <end position="891"/>
    </location>
</feature>
<feature type="compositionally biased region" description="Basic and acidic residues" evidence="2">
    <location>
        <begin position="1636"/>
        <end position="1651"/>
    </location>
</feature>
<comment type="caution">
    <text evidence="5">The sequence shown here is derived from an EMBL/GenBank/DDBJ whole genome shotgun (WGS) entry which is preliminary data.</text>
</comment>
<feature type="domain" description="Ig-like" evidence="4">
    <location>
        <begin position="554"/>
        <end position="648"/>
    </location>
</feature>
<feature type="region of interest" description="Disordered" evidence="2">
    <location>
        <begin position="1907"/>
        <end position="1956"/>
    </location>
</feature>
<evidence type="ECO:0000256" key="1">
    <source>
        <dbReference type="ARBA" id="ARBA00023319"/>
    </source>
</evidence>
<feature type="compositionally biased region" description="Basic and acidic residues" evidence="2">
    <location>
        <begin position="1065"/>
        <end position="1088"/>
    </location>
</feature>
<feature type="region of interest" description="Disordered" evidence="2">
    <location>
        <begin position="943"/>
        <end position="1039"/>
    </location>
</feature>
<dbReference type="PROSITE" id="PS00290">
    <property type="entry name" value="IG_MHC"/>
    <property type="match status" value="1"/>
</dbReference>
<evidence type="ECO:0000256" key="3">
    <source>
        <dbReference type="SAM" id="SignalP"/>
    </source>
</evidence>
<feature type="region of interest" description="Disordered" evidence="2">
    <location>
        <begin position="1684"/>
        <end position="1717"/>
    </location>
</feature>
<feature type="region of interest" description="Disordered" evidence="2">
    <location>
        <begin position="1065"/>
        <end position="1091"/>
    </location>
</feature>
<dbReference type="InterPro" id="IPR013151">
    <property type="entry name" value="Immunoglobulin_dom"/>
</dbReference>
<keyword evidence="6" id="KW-1185">Reference proteome</keyword>
<keyword evidence="3" id="KW-0732">Signal</keyword>
<feature type="compositionally biased region" description="Basic and acidic residues" evidence="2">
    <location>
        <begin position="943"/>
        <end position="961"/>
    </location>
</feature>
<evidence type="ECO:0000313" key="6">
    <source>
        <dbReference type="Proteomes" id="UP000281406"/>
    </source>
</evidence>
<dbReference type="InterPro" id="IPR003597">
    <property type="entry name" value="Ig_C1-set"/>
</dbReference>
<dbReference type="OrthoDB" id="10043043at2759"/>
<dbReference type="Pfam" id="PF07654">
    <property type="entry name" value="C1-set"/>
    <property type="match status" value="3"/>
</dbReference>
<feature type="compositionally biased region" description="Polar residues" evidence="2">
    <location>
        <begin position="1746"/>
        <end position="1758"/>
    </location>
</feature>
<dbReference type="InterPro" id="IPR013783">
    <property type="entry name" value="Ig-like_fold"/>
</dbReference>
<feature type="compositionally biased region" description="Acidic residues" evidence="2">
    <location>
        <begin position="1338"/>
        <end position="1355"/>
    </location>
</feature>
<feature type="region of interest" description="Disordered" evidence="2">
    <location>
        <begin position="1312"/>
        <end position="1365"/>
    </location>
</feature>
<dbReference type="SUPFAM" id="SSF48726">
    <property type="entry name" value="Immunoglobulin"/>
    <property type="match status" value="5"/>
</dbReference>
<feature type="region of interest" description="Disordered" evidence="2">
    <location>
        <begin position="1744"/>
        <end position="1772"/>
    </location>
</feature>
<feature type="compositionally biased region" description="Basic and acidic residues" evidence="2">
    <location>
        <begin position="1316"/>
        <end position="1337"/>
    </location>
</feature>
<dbReference type="SMART" id="SM00409">
    <property type="entry name" value="IG"/>
    <property type="match status" value="1"/>
</dbReference>
<dbReference type="InterPro" id="IPR036179">
    <property type="entry name" value="Ig-like_dom_sf"/>
</dbReference>
<keyword evidence="1" id="KW-0393">Immunoglobulin domain</keyword>